<evidence type="ECO:0000313" key="2">
    <source>
        <dbReference type="Proteomes" id="UP001060170"/>
    </source>
</evidence>
<reference evidence="2" key="2">
    <citation type="journal article" date="2018" name="Mol. Plant Microbe Interact.">
        <title>Genome sequence resources for the wheat stripe rust pathogen (Puccinia striiformis f. sp. tritici) and the barley stripe rust pathogen (Puccinia striiformis f. sp. hordei).</title>
        <authorList>
            <person name="Xia C."/>
            <person name="Wang M."/>
            <person name="Yin C."/>
            <person name="Cornejo O.E."/>
            <person name="Hulbert S.H."/>
            <person name="Chen X."/>
        </authorList>
    </citation>
    <scope>NUCLEOTIDE SEQUENCE [LARGE SCALE GENOMIC DNA]</scope>
    <source>
        <strain evidence="2">93-210</strain>
    </source>
</reference>
<gene>
    <name evidence="1" type="ORF">MJO28_010236</name>
</gene>
<dbReference type="EMBL" id="CM045874">
    <property type="protein sequence ID" value="KAI7944541.1"/>
    <property type="molecule type" value="Genomic_DNA"/>
</dbReference>
<reference evidence="1 2" key="3">
    <citation type="journal article" date="2022" name="Microbiol. Spectr.">
        <title>Folding features and dynamics of 3D genome architecture in plant fungal pathogens.</title>
        <authorList>
            <person name="Xia C."/>
        </authorList>
    </citation>
    <scope>NUCLEOTIDE SEQUENCE [LARGE SCALE GENOMIC DNA]</scope>
    <source>
        <strain evidence="1 2">93-210</strain>
    </source>
</reference>
<reference evidence="2" key="1">
    <citation type="journal article" date="2018" name="BMC Genomics">
        <title>Genomic insights into host adaptation between the wheat stripe rust pathogen (Puccinia striiformis f. sp. tritici) and the barley stripe rust pathogen (Puccinia striiformis f. sp. hordei).</title>
        <authorList>
            <person name="Xia C."/>
            <person name="Wang M."/>
            <person name="Yin C."/>
            <person name="Cornejo O.E."/>
            <person name="Hulbert S.H."/>
            <person name="Chen X."/>
        </authorList>
    </citation>
    <scope>NUCLEOTIDE SEQUENCE [LARGE SCALE GENOMIC DNA]</scope>
    <source>
        <strain evidence="2">93-210</strain>
    </source>
</reference>
<proteinExistence type="predicted"/>
<sequence length="194" mass="22096">MASKNSAQNLSFAHVHQDIRRDEMWGASWWMVRFVKQGYRLSNQQLECLEAEKNFRTDNAINSVMELTRIAAKDARGDFYKWFKKGVPFNLVLENSLKKSNNNPKVERLCASIAVYCCAAGYIEEIIVLGKEEKPGGDTKSKGPELIEMESMSPPPSVAKSKFLDLDDNDWVIVQEEEAQRGDFVGMRWSVPMP</sequence>
<protein>
    <submittedName>
        <fullName evidence="1">Uncharacterized protein</fullName>
    </submittedName>
</protein>
<keyword evidence="2" id="KW-1185">Reference proteome</keyword>
<evidence type="ECO:0000313" key="1">
    <source>
        <dbReference type="EMBL" id="KAI7944541.1"/>
    </source>
</evidence>
<accession>A0ACC0E5A8</accession>
<comment type="caution">
    <text evidence="1">The sequence shown here is derived from an EMBL/GenBank/DDBJ whole genome shotgun (WGS) entry which is preliminary data.</text>
</comment>
<dbReference type="Proteomes" id="UP001060170">
    <property type="component" value="Chromosome 10"/>
</dbReference>
<organism evidence="1 2">
    <name type="scientific">Puccinia striiformis f. sp. tritici</name>
    <dbReference type="NCBI Taxonomy" id="168172"/>
    <lineage>
        <taxon>Eukaryota</taxon>
        <taxon>Fungi</taxon>
        <taxon>Dikarya</taxon>
        <taxon>Basidiomycota</taxon>
        <taxon>Pucciniomycotina</taxon>
        <taxon>Pucciniomycetes</taxon>
        <taxon>Pucciniales</taxon>
        <taxon>Pucciniaceae</taxon>
        <taxon>Puccinia</taxon>
    </lineage>
</organism>
<name>A0ACC0E5A8_9BASI</name>